<accession>A0A1B7WGC3</accession>
<dbReference type="EMBL" id="LJOW01000329">
    <property type="protein sequence ID" value="OBQ36189.1"/>
    <property type="molecule type" value="Genomic_DNA"/>
</dbReference>
<organism evidence="1 2">
    <name type="scientific">Aphanizomenon flos-aquae WA102</name>
    <dbReference type="NCBI Taxonomy" id="1710896"/>
    <lineage>
        <taxon>Bacteria</taxon>
        <taxon>Bacillati</taxon>
        <taxon>Cyanobacteriota</taxon>
        <taxon>Cyanophyceae</taxon>
        <taxon>Nostocales</taxon>
        <taxon>Aphanizomenonaceae</taxon>
        <taxon>Aphanizomenon</taxon>
    </lineage>
</organism>
<name>A0A1B7WGC3_APHFL</name>
<gene>
    <name evidence="1" type="ORF">AN484_25860</name>
</gene>
<proteinExistence type="predicted"/>
<dbReference type="AlphaFoldDB" id="A0A1B7WGC3"/>
<protein>
    <submittedName>
        <fullName evidence="1">Uncharacterized protein</fullName>
    </submittedName>
</protein>
<feature type="non-terminal residue" evidence="1">
    <location>
        <position position="119"/>
    </location>
</feature>
<comment type="caution">
    <text evidence="1">The sequence shown here is derived from an EMBL/GenBank/DDBJ whole genome shotgun (WGS) entry which is preliminary data.</text>
</comment>
<evidence type="ECO:0000313" key="2">
    <source>
        <dbReference type="Proteomes" id="UP000092093"/>
    </source>
</evidence>
<reference evidence="1 2" key="1">
    <citation type="submission" date="2015-09" db="EMBL/GenBank/DDBJ databases">
        <title>Aphanizomenon flos-aquae WA102.</title>
        <authorList>
            <person name="Driscoll C."/>
        </authorList>
    </citation>
    <scope>NUCLEOTIDE SEQUENCE [LARGE SCALE GENOMIC DNA]</scope>
    <source>
        <strain evidence="1">WA102</strain>
    </source>
</reference>
<dbReference type="Proteomes" id="UP000092093">
    <property type="component" value="Unassembled WGS sequence"/>
</dbReference>
<sequence length="119" mass="12749">MKLTDDFDAHRARGAGDHAGGVVRVDGVEVLLLQLDDLEELLLGDLADLVAVRDLGAGLDLRGLLEEDGSGRGLQDEREGLVLVDGDDDREDHAGLVLGLGVEFLTERHDVDALRAERG</sequence>
<evidence type="ECO:0000313" key="1">
    <source>
        <dbReference type="EMBL" id="OBQ36189.1"/>
    </source>
</evidence>